<organism evidence="2">
    <name type="scientific">Chaetoceros debilis</name>
    <dbReference type="NCBI Taxonomy" id="122233"/>
    <lineage>
        <taxon>Eukaryota</taxon>
        <taxon>Sar</taxon>
        <taxon>Stramenopiles</taxon>
        <taxon>Ochrophyta</taxon>
        <taxon>Bacillariophyta</taxon>
        <taxon>Coscinodiscophyceae</taxon>
        <taxon>Chaetocerotophycidae</taxon>
        <taxon>Chaetocerotales</taxon>
        <taxon>Chaetocerotaceae</taxon>
        <taxon>Chaetoceros</taxon>
    </lineage>
</organism>
<accession>A0A7S3Q7W8</accession>
<dbReference type="AlphaFoldDB" id="A0A7S3Q7W8"/>
<sequence length="939" mass="104879">MNPTSILSFLAFEDDHDDVETSHQLLDSSNKDTHEIGHAERDTQDRVDTQRPSNASSFSEGNGNKSPLEPATLIYHESARSIVFRDHIRRATNMSVNRSASSSLAHDSYANIKEISMQKQGRDESLLSHLSEAVSTVQVSSLDNKSTSEKYQEQQGSAFKAAISANTIRLQNEGCDNDDEEELSQSSTHDLSSYLGASNNAVQGKSCSASATSSVDSRISTSRSICSDTKPQIVIANYTPKIEPLPALNLEPHNEFQELFLSNPYVWNEGEGPEEATRNEDVWNTMTIAEREVVDMLLYQKCVVKSVKNVDWTYFLKKYKVNGMAKRWLHPSEFSSCTKIERVNKYREYPEGSDSMLFNSFVTSTSLLPAYGLKMRCYGSTKEYTTGVIHALPQSYPFDVDEEKSSMRSNVWAWPSGYSAKTEYNISPYGKLINGREEALASIAQLRAMNHSYIYDNDYEISGRIVKGGLNTLPYNEVFVRVGGVGRLANGLNTNCVLHPYDFHGVDRTFDDGCGTPVALFTRTNMFKDLTALLRLRARMSSILGKETMLKIPLLFICPEHGTRVLTIGLQQKLLSIMSNSLNPFQNPHIKHKTQMNNISESHFQQKLQELLDLDDDDIRNVLTAEECARLAGGFGATDESVANLLMDVMLEDFKAERKSGLSQKRLQNIVNEGISASVRSNDFNTSRQLLILYTLVASRGREDTHKKSLKGTVSPSSRSHRKLLRHVSSITSKNETNPIVSERTPSSYPPPPPLDTDRLRSATNSDGLLSVLGAAEVLKSIQTNAAKKRAMEAAQSIEEWIEKSENSVAYRLASWRDLTTAQDDLKIATENHSNFMAFVSNKAITNRKKFAEQLRYAVDSTNFEGIEFLKSIHSIVSTMHSPCLRLELLQFILGLDNRYSVAHVERSVELAATCLNISATEDIFASDNESEIHGSLED</sequence>
<feature type="region of interest" description="Disordered" evidence="1">
    <location>
        <begin position="20"/>
        <end position="69"/>
    </location>
</feature>
<name>A0A7S3Q7W8_9STRA</name>
<feature type="region of interest" description="Disordered" evidence="1">
    <location>
        <begin position="704"/>
        <end position="723"/>
    </location>
</feature>
<evidence type="ECO:0000256" key="1">
    <source>
        <dbReference type="SAM" id="MobiDB-lite"/>
    </source>
</evidence>
<gene>
    <name evidence="2" type="ORF">CDEB00056_LOCUS13221</name>
</gene>
<reference evidence="2" key="1">
    <citation type="submission" date="2021-01" db="EMBL/GenBank/DDBJ databases">
        <authorList>
            <person name="Corre E."/>
            <person name="Pelletier E."/>
            <person name="Niang G."/>
            <person name="Scheremetjew M."/>
            <person name="Finn R."/>
            <person name="Kale V."/>
            <person name="Holt S."/>
            <person name="Cochrane G."/>
            <person name="Meng A."/>
            <person name="Brown T."/>
            <person name="Cohen L."/>
        </authorList>
    </citation>
    <scope>NUCLEOTIDE SEQUENCE</scope>
    <source>
        <strain evidence="2">MM31A-1</strain>
    </source>
</reference>
<protein>
    <submittedName>
        <fullName evidence="2">Uncharacterized protein</fullName>
    </submittedName>
</protein>
<dbReference type="EMBL" id="HBIO01017200">
    <property type="protein sequence ID" value="CAE0468368.1"/>
    <property type="molecule type" value="Transcribed_RNA"/>
</dbReference>
<proteinExistence type="predicted"/>
<feature type="compositionally biased region" description="Polar residues" evidence="1">
    <location>
        <begin position="50"/>
        <end position="65"/>
    </location>
</feature>
<feature type="compositionally biased region" description="Basic and acidic residues" evidence="1">
    <location>
        <begin position="29"/>
        <end position="49"/>
    </location>
</feature>
<evidence type="ECO:0000313" key="2">
    <source>
        <dbReference type="EMBL" id="CAE0468368.1"/>
    </source>
</evidence>
<feature type="region of interest" description="Disordered" evidence="1">
    <location>
        <begin position="733"/>
        <end position="762"/>
    </location>
</feature>